<reference evidence="1" key="1">
    <citation type="journal article" date="2022" name="Int. J. Mol. Sci.">
        <title>Draft Genome of Tanacetum Coccineum: Genomic Comparison of Closely Related Tanacetum-Family Plants.</title>
        <authorList>
            <person name="Yamashiro T."/>
            <person name="Shiraishi A."/>
            <person name="Nakayama K."/>
            <person name="Satake H."/>
        </authorList>
    </citation>
    <scope>NUCLEOTIDE SEQUENCE</scope>
</reference>
<organism evidence="1 2">
    <name type="scientific">Tanacetum coccineum</name>
    <dbReference type="NCBI Taxonomy" id="301880"/>
    <lineage>
        <taxon>Eukaryota</taxon>
        <taxon>Viridiplantae</taxon>
        <taxon>Streptophyta</taxon>
        <taxon>Embryophyta</taxon>
        <taxon>Tracheophyta</taxon>
        <taxon>Spermatophyta</taxon>
        <taxon>Magnoliopsida</taxon>
        <taxon>eudicotyledons</taxon>
        <taxon>Gunneridae</taxon>
        <taxon>Pentapetalae</taxon>
        <taxon>asterids</taxon>
        <taxon>campanulids</taxon>
        <taxon>Asterales</taxon>
        <taxon>Asteraceae</taxon>
        <taxon>Asteroideae</taxon>
        <taxon>Anthemideae</taxon>
        <taxon>Anthemidinae</taxon>
        <taxon>Tanacetum</taxon>
    </lineage>
</organism>
<gene>
    <name evidence="1" type="ORF">Tco_1016324</name>
</gene>
<sequence>MLRDCLRIIESKSKVRNSRNKPVVAKVSSSTSTPSISPDVSELKDMVKALLLDKKNQNQALTPKKAVEESCVTCGGAHSYRNCPATNGNVYHDNIQEFVSQAAATNFNQGNTDYRAPIANQIRPPAPPYQASTPQTQGVMKNDFESYVKANDAVMRNMQDQNQNLPNQMINLTDMLSKFVNSNTASTSGSGTLPSNTITNQKVDLKGITTRSSVAYQGPTIPTTTSSPPKVVERETEVTKDTMLPTNNGSTKDVQPSVVQVQPQVPNSEPVVNPVSALMPNSKLTISYPSRRNDEKHREKANDQVKKFYKIFQDMSFEISLEDALILMPKFASALKALIGNKEKLSEMARTPLNEHCSAVILNKLPKKLGDPGKFLIPCDFPGMDKYSSNYDEITANRIDVIEMACEEYSQEVLGFFDEVDAFLALEDDPTSPKVDDSYYDPEGDILLFESFLNDGPSSPPPNQGNYLPEIRKELKICEAKTD</sequence>
<dbReference type="EMBL" id="BQNB010017582">
    <property type="protein sequence ID" value="GJT64844.1"/>
    <property type="molecule type" value="Genomic_DNA"/>
</dbReference>
<protein>
    <recommendedName>
        <fullName evidence="3">Reverse transcriptase domain-containing protein</fullName>
    </recommendedName>
</protein>
<dbReference type="Proteomes" id="UP001151760">
    <property type="component" value="Unassembled WGS sequence"/>
</dbReference>
<accession>A0ABQ5FNT4</accession>
<name>A0ABQ5FNT4_9ASTR</name>
<reference evidence="1" key="2">
    <citation type="submission" date="2022-01" db="EMBL/GenBank/DDBJ databases">
        <authorList>
            <person name="Yamashiro T."/>
            <person name="Shiraishi A."/>
            <person name="Satake H."/>
            <person name="Nakayama K."/>
        </authorList>
    </citation>
    <scope>NUCLEOTIDE SEQUENCE</scope>
</reference>
<comment type="caution">
    <text evidence="1">The sequence shown here is derived from an EMBL/GenBank/DDBJ whole genome shotgun (WGS) entry which is preliminary data.</text>
</comment>
<keyword evidence="2" id="KW-1185">Reference proteome</keyword>
<proteinExistence type="predicted"/>
<evidence type="ECO:0000313" key="2">
    <source>
        <dbReference type="Proteomes" id="UP001151760"/>
    </source>
</evidence>
<evidence type="ECO:0008006" key="3">
    <source>
        <dbReference type="Google" id="ProtNLM"/>
    </source>
</evidence>
<evidence type="ECO:0000313" key="1">
    <source>
        <dbReference type="EMBL" id="GJT64844.1"/>
    </source>
</evidence>